<dbReference type="AlphaFoldDB" id="A0A9D2ANB9"/>
<gene>
    <name evidence="2" type="ORF">H9738_11690</name>
</gene>
<reference evidence="2" key="2">
    <citation type="submission" date="2021-04" db="EMBL/GenBank/DDBJ databases">
        <authorList>
            <person name="Gilroy R."/>
        </authorList>
    </citation>
    <scope>NUCLEOTIDE SEQUENCE</scope>
    <source>
        <strain evidence="2">ChiHjej12B11-1927</strain>
    </source>
</reference>
<comment type="caution">
    <text evidence="2">The sequence shown here is derived from an EMBL/GenBank/DDBJ whole genome shotgun (WGS) entry which is preliminary data.</text>
</comment>
<organism evidence="2 3">
    <name type="scientific">Candidatus Blautia pullistercoris</name>
    <dbReference type="NCBI Taxonomy" id="2838499"/>
    <lineage>
        <taxon>Bacteria</taxon>
        <taxon>Bacillati</taxon>
        <taxon>Bacillota</taxon>
        <taxon>Clostridia</taxon>
        <taxon>Lachnospirales</taxon>
        <taxon>Lachnospiraceae</taxon>
        <taxon>Blautia</taxon>
    </lineage>
</organism>
<evidence type="ECO:0000313" key="3">
    <source>
        <dbReference type="Proteomes" id="UP000824230"/>
    </source>
</evidence>
<name>A0A9D2ANB9_9FIRM</name>
<evidence type="ECO:0000313" key="2">
    <source>
        <dbReference type="EMBL" id="HIX38511.1"/>
    </source>
</evidence>
<dbReference type="PANTHER" id="PTHR11614">
    <property type="entry name" value="PHOSPHOLIPASE-RELATED"/>
    <property type="match status" value="1"/>
</dbReference>
<sequence>MEKRKEWIWSWFDGLRLSLLYTKPEGDIKGVLQISHGMCENKERYLPFMEYLAERGYAAVIHDHRGHGKSVKKKEDLGYFYGGRDKGIVEDLHQVTCWIKEQFPGKPVYMLGHSMGSLAARVYLKDYDRELEKLILTGPPSANPAVDLGLFLTVLQKKLRGGRFRSKTIQVLAFGPYAARFPGEGSESAWICSDKKVIEDYDQSEYCGFVFTADAFQGLFRLLKDTYSPKGWKMQNSRLSVLFLGGEDDPCIGGGRKFVKQLQFLKSVGYQHVTGKMYPGMRHEILNEVEKEKVYANILSYLNK</sequence>
<protein>
    <submittedName>
        <fullName evidence="2">Lysophospholipase</fullName>
    </submittedName>
</protein>
<dbReference type="InterPro" id="IPR051044">
    <property type="entry name" value="MAG_DAG_Lipase"/>
</dbReference>
<evidence type="ECO:0000259" key="1">
    <source>
        <dbReference type="Pfam" id="PF12146"/>
    </source>
</evidence>
<accession>A0A9D2ANB9</accession>
<reference evidence="2" key="1">
    <citation type="journal article" date="2021" name="PeerJ">
        <title>Extensive microbial diversity within the chicken gut microbiome revealed by metagenomics and culture.</title>
        <authorList>
            <person name="Gilroy R."/>
            <person name="Ravi A."/>
            <person name="Getino M."/>
            <person name="Pursley I."/>
            <person name="Horton D.L."/>
            <person name="Alikhan N.F."/>
            <person name="Baker D."/>
            <person name="Gharbi K."/>
            <person name="Hall N."/>
            <person name="Watson M."/>
            <person name="Adriaenssens E.M."/>
            <person name="Foster-Nyarko E."/>
            <person name="Jarju S."/>
            <person name="Secka A."/>
            <person name="Antonio M."/>
            <person name="Oren A."/>
            <person name="Chaudhuri R.R."/>
            <person name="La Ragione R."/>
            <person name="Hildebrand F."/>
            <person name="Pallen M.J."/>
        </authorList>
    </citation>
    <scope>NUCLEOTIDE SEQUENCE</scope>
    <source>
        <strain evidence="2">ChiHjej12B11-1927</strain>
    </source>
</reference>
<dbReference type="InterPro" id="IPR029058">
    <property type="entry name" value="AB_hydrolase_fold"/>
</dbReference>
<dbReference type="Gene3D" id="3.40.50.1820">
    <property type="entry name" value="alpha/beta hydrolase"/>
    <property type="match status" value="1"/>
</dbReference>
<proteinExistence type="predicted"/>
<dbReference type="SUPFAM" id="SSF53474">
    <property type="entry name" value="alpha/beta-Hydrolases"/>
    <property type="match status" value="1"/>
</dbReference>
<dbReference type="Proteomes" id="UP000824230">
    <property type="component" value="Unassembled WGS sequence"/>
</dbReference>
<feature type="domain" description="Serine aminopeptidase S33" evidence="1">
    <location>
        <begin position="27"/>
        <end position="289"/>
    </location>
</feature>
<dbReference type="EMBL" id="DXFG01000260">
    <property type="protein sequence ID" value="HIX38511.1"/>
    <property type="molecule type" value="Genomic_DNA"/>
</dbReference>
<dbReference type="InterPro" id="IPR022742">
    <property type="entry name" value="Hydrolase_4"/>
</dbReference>
<dbReference type="Pfam" id="PF12146">
    <property type="entry name" value="Hydrolase_4"/>
    <property type="match status" value="1"/>
</dbReference>